<keyword evidence="1" id="KW-0175">Coiled coil</keyword>
<evidence type="ECO:0000313" key="2">
    <source>
        <dbReference type="EMBL" id="MPM12826.1"/>
    </source>
</evidence>
<protein>
    <recommendedName>
        <fullName evidence="3">Helix-turn-helix domain-containing protein</fullName>
    </recommendedName>
</protein>
<evidence type="ECO:0008006" key="3">
    <source>
        <dbReference type="Google" id="ProtNLM"/>
    </source>
</evidence>
<name>A0A644X9G6_9ZZZZ</name>
<dbReference type="AlphaFoldDB" id="A0A644X9G6"/>
<evidence type="ECO:0000256" key="1">
    <source>
        <dbReference type="SAM" id="Coils"/>
    </source>
</evidence>
<sequence>MLYTLCQAAKACGKNKATILYAIKKGKLSATRNEREEWQIDPAELSRVYPKQVESVEPKPVEEAFKIKLLEEKIKLLEQVVSDLQEDKKAARADVLQWQGVAAHLSEQLKQLPAPHNEEGGAIIDADQPPAQKAAGGQRGGFWSFFWPWF</sequence>
<organism evidence="2">
    <name type="scientific">bioreactor metagenome</name>
    <dbReference type="NCBI Taxonomy" id="1076179"/>
    <lineage>
        <taxon>unclassified sequences</taxon>
        <taxon>metagenomes</taxon>
        <taxon>ecological metagenomes</taxon>
    </lineage>
</organism>
<proteinExistence type="predicted"/>
<comment type="caution">
    <text evidence="2">The sequence shown here is derived from an EMBL/GenBank/DDBJ whole genome shotgun (WGS) entry which is preliminary data.</text>
</comment>
<accession>A0A644X9G6</accession>
<feature type="coiled-coil region" evidence="1">
    <location>
        <begin position="67"/>
        <end position="94"/>
    </location>
</feature>
<reference evidence="2" key="1">
    <citation type="submission" date="2019-08" db="EMBL/GenBank/DDBJ databases">
        <authorList>
            <person name="Kucharzyk K."/>
            <person name="Murdoch R.W."/>
            <person name="Higgins S."/>
            <person name="Loffler F."/>
        </authorList>
    </citation>
    <scope>NUCLEOTIDE SEQUENCE</scope>
</reference>
<dbReference type="EMBL" id="VSSQ01002027">
    <property type="protein sequence ID" value="MPM12826.1"/>
    <property type="molecule type" value="Genomic_DNA"/>
</dbReference>
<gene>
    <name evidence="2" type="ORF">SDC9_59180</name>
</gene>